<dbReference type="SUPFAM" id="SSF46767">
    <property type="entry name" value="Methylated DNA-protein cysteine methyltransferase, C-terminal domain"/>
    <property type="match status" value="1"/>
</dbReference>
<comment type="similarity">
    <text evidence="2">Belongs to the MGMT family.</text>
</comment>
<dbReference type="NCBIfam" id="TIGR00589">
    <property type="entry name" value="ogt"/>
    <property type="match status" value="1"/>
</dbReference>
<name>A0A0R2HAE7_9FIRM</name>
<evidence type="ECO:0000313" key="11">
    <source>
        <dbReference type="EMBL" id="KRN49890.1"/>
    </source>
</evidence>
<sequence length="282" mass="31142">MAHQRTHFDLPLRFIGTPFEKKVWKAIADVSYGQCASYKDIAQKLSMKAYQAVGQACKKNPFPIIVGCHRIISTSGDIGGYAGGRERKLLLLKLERRDKMKTAVLLANGFEEIEALGVVDILRRADLDVDTVSVNETLEVTSSRGIKVMADKCFEDMDHYDMLIAPGGGGAWVLRDDQRVTDLFKKYFEEDKYVAAICAAPMVLGKAGIVKGKNVTSYPGEEIESYLKEGNYKEDAVVIDGKMITSRGPATAMAFAYALVEILGKDAESLKEGMLYNKYQSA</sequence>
<dbReference type="Pfam" id="PF01035">
    <property type="entry name" value="DNA_binding_1"/>
    <property type="match status" value="1"/>
</dbReference>
<evidence type="ECO:0000256" key="7">
    <source>
        <dbReference type="ARBA" id="ARBA00023204"/>
    </source>
</evidence>
<dbReference type="CDD" id="cd06445">
    <property type="entry name" value="ATase"/>
    <property type="match status" value="1"/>
</dbReference>
<dbReference type="EMBL" id="JQBL01000018">
    <property type="protein sequence ID" value="KRN49890.1"/>
    <property type="molecule type" value="Genomic_DNA"/>
</dbReference>
<dbReference type="InterPro" id="IPR014048">
    <property type="entry name" value="MethylDNA_cys_MeTrfase_DNA-bd"/>
</dbReference>
<evidence type="ECO:0000256" key="6">
    <source>
        <dbReference type="ARBA" id="ARBA00022763"/>
    </source>
</evidence>
<dbReference type="CDD" id="cd03135">
    <property type="entry name" value="GATase1_DJ-1"/>
    <property type="match status" value="1"/>
</dbReference>
<dbReference type="InterPro" id="IPR036388">
    <property type="entry name" value="WH-like_DNA-bd_sf"/>
</dbReference>
<dbReference type="AlphaFoldDB" id="A0A0R2HAE7"/>
<dbReference type="GO" id="GO:0005737">
    <property type="term" value="C:cytoplasm"/>
    <property type="evidence" value="ECO:0007669"/>
    <property type="project" value="TreeGrafter"/>
</dbReference>
<dbReference type="PANTHER" id="PTHR48094">
    <property type="entry name" value="PROTEIN/NUCLEIC ACID DEGLYCASE DJ-1-RELATED"/>
    <property type="match status" value="1"/>
</dbReference>
<keyword evidence="6" id="KW-0227">DNA damage</keyword>
<feature type="domain" description="Methylated-DNA-[protein]-cysteine S-methyltransferase DNA binding" evidence="9">
    <location>
        <begin position="18"/>
        <end position="96"/>
    </location>
</feature>
<organism evidence="11 12">
    <name type="scientific">Kandleria vitulina DSM 20405</name>
    <dbReference type="NCBI Taxonomy" id="1410657"/>
    <lineage>
        <taxon>Bacteria</taxon>
        <taxon>Bacillati</taxon>
        <taxon>Bacillota</taxon>
        <taxon>Erysipelotrichia</taxon>
        <taxon>Erysipelotrichales</taxon>
        <taxon>Coprobacillaceae</taxon>
        <taxon>Kandleria</taxon>
    </lineage>
</organism>
<dbReference type="InterPro" id="IPR029062">
    <property type="entry name" value="Class_I_gatase-like"/>
</dbReference>
<dbReference type="FunFam" id="1.10.10.10:FF:000214">
    <property type="entry name" value="Methylated-DNA--protein-cysteine methyltransferase"/>
    <property type="match status" value="1"/>
</dbReference>
<evidence type="ECO:0000256" key="2">
    <source>
        <dbReference type="ARBA" id="ARBA00008711"/>
    </source>
</evidence>
<dbReference type="GO" id="GO:0003908">
    <property type="term" value="F:methylated-DNA-[protein]-cysteine S-methyltransferase activity"/>
    <property type="evidence" value="ECO:0007669"/>
    <property type="project" value="UniProtKB-EC"/>
</dbReference>
<evidence type="ECO:0000256" key="5">
    <source>
        <dbReference type="ARBA" id="ARBA00022679"/>
    </source>
</evidence>
<dbReference type="SUPFAM" id="SSF52317">
    <property type="entry name" value="Class I glutamine amidotransferase-like"/>
    <property type="match status" value="1"/>
</dbReference>
<dbReference type="Pfam" id="PF01965">
    <property type="entry name" value="DJ-1_PfpI"/>
    <property type="match status" value="1"/>
</dbReference>
<reference evidence="11 12" key="1">
    <citation type="journal article" date="2015" name="Genome Announc.">
        <title>Expanding the biotechnology potential of lactobacilli through comparative genomics of 213 strains and associated genera.</title>
        <authorList>
            <person name="Sun Z."/>
            <person name="Harris H.M."/>
            <person name="McCann A."/>
            <person name="Guo C."/>
            <person name="Argimon S."/>
            <person name="Zhang W."/>
            <person name="Yang X."/>
            <person name="Jeffery I.B."/>
            <person name="Cooney J.C."/>
            <person name="Kagawa T.F."/>
            <person name="Liu W."/>
            <person name="Song Y."/>
            <person name="Salvetti E."/>
            <person name="Wrobel A."/>
            <person name="Rasinkangas P."/>
            <person name="Parkhill J."/>
            <person name="Rea M.C."/>
            <person name="O'Sullivan O."/>
            <person name="Ritari J."/>
            <person name="Douillard F.P."/>
            <person name="Paul Ross R."/>
            <person name="Yang R."/>
            <person name="Briner A.E."/>
            <person name="Felis G.E."/>
            <person name="de Vos W.M."/>
            <person name="Barrangou R."/>
            <person name="Klaenhammer T.R."/>
            <person name="Caufield P.W."/>
            <person name="Cui Y."/>
            <person name="Zhang H."/>
            <person name="O'Toole P.W."/>
        </authorList>
    </citation>
    <scope>NUCLEOTIDE SEQUENCE [LARGE SCALE GENOMIC DNA]</scope>
    <source>
        <strain evidence="11 12">DSM 20405</strain>
    </source>
</reference>
<gene>
    <name evidence="11" type="ORF">IV49_GL000591</name>
</gene>
<dbReference type="InterPro" id="IPR002818">
    <property type="entry name" value="DJ-1/PfpI"/>
</dbReference>
<keyword evidence="7" id="KW-0234">DNA repair</keyword>
<dbReference type="PANTHER" id="PTHR48094:SF12">
    <property type="entry name" value="PARKINSON DISEASE PROTEIN 7 HOMOLOG"/>
    <property type="match status" value="1"/>
</dbReference>
<comment type="caution">
    <text evidence="11">The sequence shown here is derived from an EMBL/GenBank/DDBJ whole genome shotgun (WGS) entry which is preliminary data.</text>
</comment>
<dbReference type="RefSeq" id="WP_080692707.1">
    <property type="nucleotide sequence ID" value="NZ_JNKN01000022.1"/>
</dbReference>
<evidence type="ECO:0000259" key="9">
    <source>
        <dbReference type="Pfam" id="PF01035"/>
    </source>
</evidence>
<dbReference type="PATRIC" id="fig|1410657.5.peg.616"/>
<keyword evidence="5" id="KW-0808">Transferase</keyword>
<dbReference type="GO" id="GO:0032259">
    <property type="term" value="P:methylation"/>
    <property type="evidence" value="ECO:0007669"/>
    <property type="project" value="UniProtKB-KW"/>
</dbReference>
<dbReference type="Gene3D" id="1.10.10.10">
    <property type="entry name" value="Winged helix-like DNA-binding domain superfamily/Winged helix DNA-binding domain"/>
    <property type="match status" value="1"/>
</dbReference>
<dbReference type="GO" id="GO:0006281">
    <property type="term" value="P:DNA repair"/>
    <property type="evidence" value="ECO:0007669"/>
    <property type="project" value="UniProtKB-KW"/>
</dbReference>
<evidence type="ECO:0000256" key="4">
    <source>
        <dbReference type="ARBA" id="ARBA00022603"/>
    </source>
</evidence>
<dbReference type="Proteomes" id="UP000051841">
    <property type="component" value="Unassembled WGS sequence"/>
</dbReference>
<dbReference type="InterPro" id="IPR006287">
    <property type="entry name" value="DJ-1"/>
</dbReference>
<evidence type="ECO:0000256" key="3">
    <source>
        <dbReference type="ARBA" id="ARBA00011918"/>
    </source>
</evidence>
<protein>
    <recommendedName>
        <fullName evidence="3">methylated-DNA--[protein]-cysteine S-methyltransferase</fullName>
        <ecNumber evidence="3">2.1.1.63</ecNumber>
    </recommendedName>
</protein>
<comment type="catalytic activity">
    <reaction evidence="8">
        <text>a 6-O-methyl-2'-deoxyguanosine in DNA + L-cysteinyl-[protein] = S-methyl-L-cysteinyl-[protein] + a 2'-deoxyguanosine in DNA</text>
        <dbReference type="Rhea" id="RHEA:24000"/>
        <dbReference type="Rhea" id="RHEA-COMP:10131"/>
        <dbReference type="Rhea" id="RHEA-COMP:10132"/>
        <dbReference type="Rhea" id="RHEA-COMP:11367"/>
        <dbReference type="Rhea" id="RHEA-COMP:11368"/>
        <dbReference type="ChEBI" id="CHEBI:29950"/>
        <dbReference type="ChEBI" id="CHEBI:82612"/>
        <dbReference type="ChEBI" id="CHEBI:85445"/>
        <dbReference type="ChEBI" id="CHEBI:85448"/>
        <dbReference type="EC" id="2.1.1.63"/>
    </reaction>
</comment>
<keyword evidence="4" id="KW-0489">Methyltransferase</keyword>
<dbReference type="Gene3D" id="3.40.50.880">
    <property type="match status" value="1"/>
</dbReference>
<dbReference type="NCBIfam" id="TIGR01383">
    <property type="entry name" value="not_thiJ"/>
    <property type="match status" value="1"/>
</dbReference>
<feature type="domain" description="DJ-1/PfpI" evidence="10">
    <location>
        <begin position="101"/>
        <end position="261"/>
    </location>
</feature>
<dbReference type="EC" id="2.1.1.63" evidence="3"/>
<accession>A0A0R2HAE7</accession>
<evidence type="ECO:0000256" key="1">
    <source>
        <dbReference type="ARBA" id="ARBA00001286"/>
    </source>
</evidence>
<dbReference type="InterPro" id="IPR036217">
    <property type="entry name" value="MethylDNA_cys_MeTrfase_DNAb"/>
</dbReference>
<comment type="catalytic activity">
    <reaction evidence="1">
        <text>a 4-O-methyl-thymidine in DNA + L-cysteinyl-[protein] = a thymidine in DNA + S-methyl-L-cysteinyl-[protein]</text>
        <dbReference type="Rhea" id="RHEA:53428"/>
        <dbReference type="Rhea" id="RHEA-COMP:10131"/>
        <dbReference type="Rhea" id="RHEA-COMP:10132"/>
        <dbReference type="Rhea" id="RHEA-COMP:13555"/>
        <dbReference type="Rhea" id="RHEA-COMP:13556"/>
        <dbReference type="ChEBI" id="CHEBI:29950"/>
        <dbReference type="ChEBI" id="CHEBI:82612"/>
        <dbReference type="ChEBI" id="CHEBI:137386"/>
        <dbReference type="ChEBI" id="CHEBI:137387"/>
        <dbReference type="EC" id="2.1.1.63"/>
    </reaction>
</comment>
<evidence type="ECO:0000259" key="10">
    <source>
        <dbReference type="Pfam" id="PF01965"/>
    </source>
</evidence>
<evidence type="ECO:0000313" key="12">
    <source>
        <dbReference type="Proteomes" id="UP000051841"/>
    </source>
</evidence>
<evidence type="ECO:0000256" key="8">
    <source>
        <dbReference type="ARBA" id="ARBA00049348"/>
    </source>
</evidence>
<dbReference type="InterPro" id="IPR050325">
    <property type="entry name" value="Prot/Nucl_acid_deglycase"/>
</dbReference>
<proteinExistence type="inferred from homology"/>
<keyword evidence="12" id="KW-1185">Reference proteome</keyword>